<sequence>MVATRAKSKSFSAARTGSSKRKVAPAAVTLSARALSKMSTLSGFRSTCRKFVQPGSSYIFRYSSAICRNTNLRNSECGAKPSAAAASGEIESADPRARGNTITAPRSNTYRARFSCSKKCTRWWKLLIRFTLLCTAEG</sequence>
<organismHost>
    <name type="scientific">Capra hircus</name>
    <name type="common">Goat</name>
    <dbReference type="NCBI Taxonomy" id="9925"/>
</organismHost>
<dbReference type="Proteomes" id="UP000103309">
    <property type="component" value="Segment"/>
</dbReference>
<accession>F1AXJ1</accession>
<evidence type="ECO:0000313" key="1">
    <source>
        <dbReference type="EMBL" id="ADY76689.1"/>
    </source>
</evidence>
<name>F1AXJ1_ORFV</name>
<evidence type="ECO:0000313" key="2">
    <source>
        <dbReference type="Proteomes" id="UP000103309"/>
    </source>
</evidence>
<organismHost>
    <name type="scientific">Homo sapiens</name>
    <name type="common">Human</name>
    <dbReference type="NCBI Taxonomy" id="9606"/>
</organismHost>
<dbReference type="EMBL" id="HM133903">
    <property type="protein sequence ID" value="ADY76689.1"/>
    <property type="molecule type" value="Genomic_DNA"/>
</dbReference>
<reference evidence="1 2" key="1">
    <citation type="submission" date="2010-04" db="EMBL/GenBank/DDBJ databases">
        <title>Novel immune-modulators identified by a rapid, functional screen of the Parapox virus genome.</title>
        <authorList>
            <person name="McGuire M.J."/>
            <person name="Sykes K.F."/>
            <person name="Johnston S.A."/>
        </authorList>
    </citation>
    <scope>NUCLEOTIDE SEQUENCE [LARGE SCALE GENOMIC DNA]</scope>
    <source>
        <strain evidence="1">D1701</strain>
    </source>
</reference>
<organism evidence="1 2">
    <name type="scientific">Orf virus</name>
    <name type="common">ORFV</name>
    <dbReference type="NCBI Taxonomy" id="10258"/>
    <lineage>
        <taxon>Viruses</taxon>
        <taxon>Varidnaviria</taxon>
        <taxon>Bamfordvirae</taxon>
        <taxon>Nucleocytoviricota</taxon>
        <taxon>Pokkesviricetes</taxon>
        <taxon>Chitovirales</taxon>
        <taxon>Poxviridae</taxon>
        <taxon>Chordopoxvirinae</taxon>
        <taxon>Parapoxvirus</taxon>
        <taxon>Parapoxvirus orf</taxon>
    </lineage>
</organism>
<organismHost>
    <name type="scientific">Ovis aries</name>
    <name type="common">Sheep</name>
    <dbReference type="NCBI Taxonomy" id="9940"/>
</organismHost>
<protein>
    <submittedName>
        <fullName evidence="1">PP4</fullName>
    </submittedName>
</protein>
<proteinExistence type="predicted"/>